<evidence type="ECO:0000259" key="3">
    <source>
        <dbReference type="PROSITE" id="PS50097"/>
    </source>
</evidence>
<dbReference type="EMBL" id="MTYJ01000001">
    <property type="protein sequence ID" value="OQV26075.1"/>
    <property type="molecule type" value="Genomic_DNA"/>
</dbReference>
<dbReference type="PIRSF" id="PIRSF037037">
    <property type="entry name" value="Kelch-like_protein_gigaxonin"/>
    <property type="match status" value="1"/>
</dbReference>
<dbReference type="InterPro" id="IPR000210">
    <property type="entry name" value="BTB/POZ_dom"/>
</dbReference>
<evidence type="ECO:0000256" key="2">
    <source>
        <dbReference type="ARBA" id="ARBA00022737"/>
    </source>
</evidence>
<evidence type="ECO:0000256" key="1">
    <source>
        <dbReference type="ARBA" id="ARBA00022441"/>
    </source>
</evidence>
<keyword evidence="2" id="KW-0677">Repeat</keyword>
<dbReference type="OrthoDB" id="6273668at2759"/>
<dbReference type="PANTHER" id="PTHR45632">
    <property type="entry name" value="LD33804P"/>
    <property type="match status" value="1"/>
</dbReference>
<comment type="caution">
    <text evidence="4">The sequence shown here is derived from an EMBL/GenBank/DDBJ whole genome shotgun (WGS) entry which is preliminary data.</text>
</comment>
<name>A0A1W0XF77_HYPEX</name>
<dbReference type="InterPro" id="IPR011705">
    <property type="entry name" value="BACK"/>
</dbReference>
<dbReference type="AlphaFoldDB" id="A0A1W0XF77"/>
<dbReference type="Pfam" id="PF00651">
    <property type="entry name" value="BTB"/>
    <property type="match status" value="1"/>
</dbReference>
<organism evidence="4 5">
    <name type="scientific">Hypsibius exemplaris</name>
    <name type="common">Freshwater tardigrade</name>
    <dbReference type="NCBI Taxonomy" id="2072580"/>
    <lineage>
        <taxon>Eukaryota</taxon>
        <taxon>Metazoa</taxon>
        <taxon>Ecdysozoa</taxon>
        <taxon>Tardigrada</taxon>
        <taxon>Eutardigrada</taxon>
        <taxon>Parachela</taxon>
        <taxon>Hypsibioidea</taxon>
        <taxon>Hypsibiidae</taxon>
        <taxon>Hypsibius</taxon>
    </lineage>
</organism>
<dbReference type="PROSITE" id="PS50097">
    <property type="entry name" value="BTB"/>
    <property type="match status" value="1"/>
</dbReference>
<proteinExistence type="predicted"/>
<dbReference type="SMART" id="SM00612">
    <property type="entry name" value="Kelch"/>
    <property type="match status" value="3"/>
</dbReference>
<dbReference type="InterPro" id="IPR017096">
    <property type="entry name" value="BTB-kelch_protein"/>
</dbReference>
<dbReference type="Gene3D" id="2.120.10.80">
    <property type="entry name" value="Kelch-type beta propeller"/>
    <property type="match status" value="1"/>
</dbReference>
<accession>A0A1W0XF77</accession>
<protein>
    <submittedName>
        <fullName evidence="4">Kelch-like protein 32</fullName>
    </submittedName>
</protein>
<dbReference type="SMART" id="SM00225">
    <property type="entry name" value="BTB"/>
    <property type="match status" value="1"/>
</dbReference>
<gene>
    <name evidence="4" type="ORF">BV898_00203</name>
</gene>
<dbReference type="SUPFAM" id="SSF54695">
    <property type="entry name" value="POZ domain"/>
    <property type="match status" value="1"/>
</dbReference>
<keyword evidence="5" id="KW-1185">Reference proteome</keyword>
<sequence length="590" mass="65905">MEVQTWTKTYTTRTLQQLQNLRRDCKWTDIILQTVDGKEKFPAHRCVLASASPYFGAMLGSGMFAEAGKDIITIGDVTDDGLRLLLGFIYSGDVTLTSDKISEVLSAATLTQVNELVDLCEQVLQERMNPDNVVDIWTYSTNFSLSFLQSSVLRFVGKHLPTIDRKVLLRFDGDFIKRLLQEAVIPTVESSVLVNTVQWLDFNWKCREKYAKDLLRRIYWDRIHLRDQRAISVRCSKPLRTLLTEASKQPSPVLPRGMTASIVILGGFSIDGPINTLRVAPVGSNGPERKRIKSPADWSTYCRLPSRVRTVDFAVCALPDGGLLLCGGTFFDEAGNEIQTASTFVLDVHSSRWIQAGPMKKPRSGAVAVWFRNFIYVFGGDQEGQATCERYNICSNSWEFLGAARSSIEGAAVTVFGARIILSGGLDEMDAPSKAFHSYDPENNIWTALPFLPAAYSDHSMFAYDKKVFVLGGWALDGKVDLHTVHTDVYAYTADAGWQKEAWQVRDAKPFQRCVLADGKVYLIGGGCLKASQRFLNNPVKDTSGTVLKWYDLSAGRWDSCEERGVESAFWDHKAVMGYLPSRDISKRAN</sequence>
<dbReference type="Gene3D" id="3.30.710.10">
    <property type="entry name" value="Potassium Channel Kv1.1, Chain A"/>
    <property type="match status" value="1"/>
</dbReference>
<reference evidence="5" key="1">
    <citation type="submission" date="2017-01" db="EMBL/GenBank/DDBJ databases">
        <title>Comparative genomics of anhydrobiosis in the tardigrade Hypsibius dujardini.</title>
        <authorList>
            <person name="Yoshida Y."/>
            <person name="Koutsovoulos G."/>
            <person name="Laetsch D."/>
            <person name="Stevens L."/>
            <person name="Kumar S."/>
            <person name="Horikawa D."/>
            <person name="Ishino K."/>
            <person name="Komine S."/>
            <person name="Tomita M."/>
            <person name="Blaxter M."/>
            <person name="Arakawa K."/>
        </authorList>
    </citation>
    <scope>NUCLEOTIDE SEQUENCE [LARGE SCALE GENOMIC DNA]</scope>
    <source>
        <strain evidence="5">Z151</strain>
    </source>
</reference>
<dbReference type="PANTHER" id="PTHR45632:SF3">
    <property type="entry name" value="KELCH-LIKE PROTEIN 32"/>
    <property type="match status" value="1"/>
</dbReference>
<feature type="domain" description="BTB" evidence="3">
    <location>
        <begin position="28"/>
        <end position="98"/>
    </location>
</feature>
<dbReference type="Pfam" id="PF07707">
    <property type="entry name" value="BACK"/>
    <property type="match status" value="1"/>
</dbReference>
<dbReference type="InterPro" id="IPR006652">
    <property type="entry name" value="Kelch_1"/>
</dbReference>
<dbReference type="Proteomes" id="UP000192578">
    <property type="component" value="Unassembled WGS sequence"/>
</dbReference>
<keyword evidence="1" id="KW-0880">Kelch repeat</keyword>
<dbReference type="CDD" id="cd14733">
    <property type="entry name" value="BACK"/>
    <property type="match status" value="1"/>
</dbReference>
<dbReference type="SUPFAM" id="SSF117281">
    <property type="entry name" value="Kelch motif"/>
    <property type="match status" value="1"/>
</dbReference>
<evidence type="ECO:0000313" key="5">
    <source>
        <dbReference type="Proteomes" id="UP000192578"/>
    </source>
</evidence>
<evidence type="ECO:0000313" key="4">
    <source>
        <dbReference type="EMBL" id="OQV26075.1"/>
    </source>
</evidence>
<dbReference type="Pfam" id="PF24681">
    <property type="entry name" value="Kelch_KLHDC2_KLHL20_DRC7"/>
    <property type="match status" value="1"/>
</dbReference>
<dbReference type="InterPro" id="IPR011333">
    <property type="entry name" value="SKP1/BTB/POZ_sf"/>
</dbReference>
<dbReference type="InterPro" id="IPR015915">
    <property type="entry name" value="Kelch-typ_b-propeller"/>
</dbReference>